<organism evidence="2 3">
    <name type="scientific">Acacia crassicarpa</name>
    <name type="common">northern wattle</name>
    <dbReference type="NCBI Taxonomy" id="499986"/>
    <lineage>
        <taxon>Eukaryota</taxon>
        <taxon>Viridiplantae</taxon>
        <taxon>Streptophyta</taxon>
        <taxon>Embryophyta</taxon>
        <taxon>Tracheophyta</taxon>
        <taxon>Spermatophyta</taxon>
        <taxon>Magnoliopsida</taxon>
        <taxon>eudicotyledons</taxon>
        <taxon>Gunneridae</taxon>
        <taxon>Pentapetalae</taxon>
        <taxon>rosids</taxon>
        <taxon>fabids</taxon>
        <taxon>Fabales</taxon>
        <taxon>Fabaceae</taxon>
        <taxon>Caesalpinioideae</taxon>
        <taxon>mimosoid clade</taxon>
        <taxon>Acacieae</taxon>
        <taxon>Acacia</taxon>
    </lineage>
</organism>
<dbReference type="PANTHER" id="PTHR46836:SF7">
    <property type="entry name" value="PHOSPHATIDYLINOSITOL N-ACETYGLUCOSAMINLYTRANSFERASE SUBUNIT P-LIKE PROTEIN"/>
    <property type="match status" value="1"/>
</dbReference>
<feature type="domain" description="DUF4378" evidence="1">
    <location>
        <begin position="495"/>
        <end position="646"/>
    </location>
</feature>
<evidence type="ECO:0000313" key="3">
    <source>
        <dbReference type="Proteomes" id="UP001293593"/>
    </source>
</evidence>
<gene>
    <name evidence="2" type="ORF">QN277_000975</name>
</gene>
<protein>
    <recommendedName>
        <fullName evidence="1">DUF4378 domain-containing protein</fullName>
    </recommendedName>
</protein>
<dbReference type="Proteomes" id="UP001293593">
    <property type="component" value="Unassembled WGS sequence"/>
</dbReference>
<keyword evidence="3" id="KW-1185">Reference proteome</keyword>
<evidence type="ECO:0000313" key="2">
    <source>
        <dbReference type="EMBL" id="KAK4284102.1"/>
    </source>
</evidence>
<reference evidence="2" key="1">
    <citation type="submission" date="2023-10" db="EMBL/GenBank/DDBJ databases">
        <title>Chromosome-level genome of the transformable northern wattle, Acacia crassicarpa.</title>
        <authorList>
            <person name="Massaro I."/>
            <person name="Sinha N.R."/>
            <person name="Poethig S."/>
            <person name="Leichty A.R."/>
        </authorList>
    </citation>
    <scope>NUCLEOTIDE SEQUENCE</scope>
    <source>
        <strain evidence="2">Acra3RX</strain>
        <tissue evidence="2">Leaf</tissue>
    </source>
</reference>
<dbReference type="Pfam" id="PF14309">
    <property type="entry name" value="DUF4378"/>
    <property type="match status" value="1"/>
</dbReference>
<sequence length="650" mass="74060">MESRHITPSVMAKLMGLDKEPSQHPVREKQRVLSEEYLQKVASIGFRRKRLPHQHNSLRMSSDENEECEEAVRAFKTIKRDESHKLSTENRNVKQGRTSEKGNLEMLQEIDSDHQRGVNGETRLYEMLRSSRSQLESKSGCFPSRIVVLKPNDGKGESGLKCFSVPFGNYPLVNGMLKDFSSRESSRSFPGIKMRKNETCCRSSEILKSVSNDDPRTDTKGILHRYCGLRKDTCLNSSLQESKKQHTNVKDCSTHTNHRSYPEKSKSLLSYSLSSNFKEESYVRLLKSKKKFFGDNLSEQKPKLPELSASQECLIQDEAKDSRLEQNNISKQNIASHSSSIYGQVADEKTDAVGRPFGNPKIQPSETTACILLEDSDSSSHTSYGSIRQEESEFQEDDSVYSVCSEAKTDSIGSFEQAYEPSPISVLERSFGEDISFSSDCSKFAGDDLYDSSEMDNEGLDFNVSSDEDCVEGSVGDLEEKQDFVGFLRAEESREFSYVIEVLTEAGLSNTNLYTDFCTWHSPQCPVSPSVFENLEMMFGKQPFWKRSDRMLLFDRINLALLEILQPCMCIPAWEKLVSRRLNAEPSHDTMEEQLWQLLVAQEKEAKKESEDKMLIDGNSWIELRYDVEDIVRQIVEFLVEELEEEIISV</sequence>
<dbReference type="PANTHER" id="PTHR46836">
    <property type="entry name" value="AFADIN"/>
    <property type="match status" value="1"/>
</dbReference>
<dbReference type="EMBL" id="JAWXYG010000001">
    <property type="protein sequence ID" value="KAK4284102.1"/>
    <property type="molecule type" value="Genomic_DNA"/>
</dbReference>
<name>A0AAE1TG85_9FABA</name>
<comment type="caution">
    <text evidence="2">The sequence shown here is derived from an EMBL/GenBank/DDBJ whole genome shotgun (WGS) entry which is preliminary data.</text>
</comment>
<proteinExistence type="predicted"/>
<evidence type="ECO:0000259" key="1">
    <source>
        <dbReference type="Pfam" id="PF14309"/>
    </source>
</evidence>
<dbReference type="InterPro" id="IPR025486">
    <property type="entry name" value="DUF4378"/>
</dbReference>
<dbReference type="AlphaFoldDB" id="A0AAE1TG85"/>
<accession>A0AAE1TG85</accession>